<organism evidence="2 3">
    <name type="scientific">Coprinopsis marcescibilis</name>
    <name type="common">Agaric fungus</name>
    <name type="synonym">Psathyrella marcescibilis</name>
    <dbReference type="NCBI Taxonomy" id="230819"/>
    <lineage>
        <taxon>Eukaryota</taxon>
        <taxon>Fungi</taxon>
        <taxon>Dikarya</taxon>
        <taxon>Basidiomycota</taxon>
        <taxon>Agaricomycotina</taxon>
        <taxon>Agaricomycetes</taxon>
        <taxon>Agaricomycetidae</taxon>
        <taxon>Agaricales</taxon>
        <taxon>Agaricineae</taxon>
        <taxon>Psathyrellaceae</taxon>
        <taxon>Coprinopsis</taxon>
    </lineage>
</organism>
<dbReference type="Proteomes" id="UP000307440">
    <property type="component" value="Unassembled WGS sequence"/>
</dbReference>
<protein>
    <submittedName>
        <fullName evidence="2">Uncharacterized protein</fullName>
    </submittedName>
</protein>
<keyword evidence="3" id="KW-1185">Reference proteome</keyword>
<feature type="compositionally biased region" description="Polar residues" evidence="1">
    <location>
        <begin position="171"/>
        <end position="206"/>
    </location>
</feature>
<feature type="region of interest" description="Disordered" evidence="1">
    <location>
        <begin position="1"/>
        <end position="236"/>
    </location>
</feature>
<evidence type="ECO:0000256" key="1">
    <source>
        <dbReference type="SAM" id="MobiDB-lite"/>
    </source>
</evidence>
<reference evidence="2 3" key="1">
    <citation type="journal article" date="2019" name="Nat. Ecol. Evol.">
        <title>Megaphylogeny resolves global patterns of mushroom evolution.</title>
        <authorList>
            <person name="Varga T."/>
            <person name="Krizsan K."/>
            <person name="Foldi C."/>
            <person name="Dima B."/>
            <person name="Sanchez-Garcia M."/>
            <person name="Sanchez-Ramirez S."/>
            <person name="Szollosi G.J."/>
            <person name="Szarkandi J.G."/>
            <person name="Papp V."/>
            <person name="Albert L."/>
            <person name="Andreopoulos W."/>
            <person name="Angelini C."/>
            <person name="Antonin V."/>
            <person name="Barry K.W."/>
            <person name="Bougher N.L."/>
            <person name="Buchanan P."/>
            <person name="Buyck B."/>
            <person name="Bense V."/>
            <person name="Catcheside P."/>
            <person name="Chovatia M."/>
            <person name="Cooper J."/>
            <person name="Damon W."/>
            <person name="Desjardin D."/>
            <person name="Finy P."/>
            <person name="Geml J."/>
            <person name="Haridas S."/>
            <person name="Hughes K."/>
            <person name="Justo A."/>
            <person name="Karasinski D."/>
            <person name="Kautmanova I."/>
            <person name="Kiss B."/>
            <person name="Kocsube S."/>
            <person name="Kotiranta H."/>
            <person name="LaButti K.M."/>
            <person name="Lechner B.E."/>
            <person name="Liimatainen K."/>
            <person name="Lipzen A."/>
            <person name="Lukacs Z."/>
            <person name="Mihaltcheva S."/>
            <person name="Morgado L.N."/>
            <person name="Niskanen T."/>
            <person name="Noordeloos M.E."/>
            <person name="Ohm R.A."/>
            <person name="Ortiz-Santana B."/>
            <person name="Ovrebo C."/>
            <person name="Racz N."/>
            <person name="Riley R."/>
            <person name="Savchenko A."/>
            <person name="Shiryaev A."/>
            <person name="Soop K."/>
            <person name="Spirin V."/>
            <person name="Szebenyi C."/>
            <person name="Tomsovsky M."/>
            <person name="Tulloss R.E."/>
            <person name="Uehling J."/>
            <person name="Grigoriev I.V."/>
            <person name="Vagvolgyi C."/>
            <person name="Papp T."/>
            <person name="Martin F.M."/>
            <person name="Miettinen O."/>
            <person name="Hibbett D.S."/>
            <person name="Nagy L.G."/>
        </authorList>
    </citation>
    <scope>NUCLEOTIDE SEQUENCE [LARGE SCALE GENOMIC DNA]</scope>
    <source>
        <strain evidence="2 3">CBS 121175</strain>
    </source>
</reference>
<evidence type="ECO:0000313" key="2">
    <source>
        <dbReference type="EMBL" id="TFK17438.1"/>
    </source>
</evidence>
<feature type="compositionally biased region" description="Basic residues" evidence="1">
    <location>
        <begin position="266"/>
        <end position="281"/>
    </location>
</feature>
<proteinExistence type="predicted"/>
<dbReference type="EMBL" id="ML210511">
    <property type="protein sequence ID" value="TFK17438.1"/>
    <property type="molecule type" value="Genomic_DNA"/>
</dbReference>
<sequence>MLRIPRACTAKQQAPPALPATNPPTPVQALRVGNTALPGPNKQAPTKAPPKKCGPARAKKDANPLDVAPSAAAPTVAASKTKVSGPAKGPTAACAAKQKSKRSVADMQKEPIASEPTLDTPSSDATSKTASIDFDPAHVPETKAEKAKRLRKEKDSGMETLFNQLAEDDNANQAANVQPLSLDNITSNNEIDSTSIQLLGNGSPQDSDSDPESFHLSQVSDTSDGEDYPTNDKSRSTIAEVPVLTAEAQMIKDLQAKIAELERSSKKVSTKGKGAAAKKTKFTTSSTSKDTAKKTTVKSPANPNNGLGGLNDDDAADIRPTTPSPPPQVARTAGLAGPQSRNLQQVNKVNTTALIFQDPDPHVTAVESAVPKPCAMGVGRTTARKPTLKPLVQATHTKPAHPNSTTVVPPSLPVAPRAVSYTLTSNKVRARDLPDFVNDFGRWKDAFLPTLYHTLFCSSQPFTNFTSTSPEFHKLVQTIVSEVYPDSGYVVKPFGDLIQLMAYNCLTACRNKIGVEAVENMKDFVVALPSIQEAHNWLVWAQRHTGPLFFESPTPAHCTARAGAPGFIMPQGRLRSPHLLKLIHTMMLSSLKGSVRLLDTLPIGLFGLSLAALECAVCCVNANGTERKASSFSQVSWGAAVNGYIVGLNGISHDQWMDIMESCSEVLQLSKPVQGEDVLNLSKPILDHQGGTPPDL</sequence>
<evidence type="ECO:0000313" key="3">
    <source>
        <dbReference type="Proteomes" id="UP000307440"/>
    </source>
</evidence>
<feature type="compositionally biased region" description="Polar residues" evidence="1">
    <location>
        <begin position="117"/>
        <end position="130"/>
    </location>
</feature>
<dbReference type="OrthoDB" id="3070163at2759"/>
<feature type="compositionally biased region" description="Pro residues" evidence="1">
    <location>
        <begin position="16"/>
        <end position="26"/>
    </location>
</feature>
<gene>
    <name evidence="2" type="ORF">FA15DRAFT_661445</name>
</gene>
<dbReference type="AlphaFoldDB" id="A0A5C3KBZ7"/>
<accession>A0A5C3KBZ7</accession>
<feature type="compositionally biased region" description="Basic and acidic residues" evidence="1">
    <location>
        <begin position="135"/>
        <end position="157"/>
    </location>
</feature>
<name>A0A5C3KBZ7_COPMA</name>
<feature type="region of interest" description="Disordered" evidence="1">
    <location>
        <begin position="263"/>
        <end position="341"/>
    </location>
</feature>
<feature type="compositionally biased region" description="Low complexity" evidence="1">
    <location>
        <begin position="67"/>
        <end position="82"/>
    </location>
</feature>